<dbReference type="Pfam" id="PF06011">
    <property type="entry name" value="TRP"/>
    <property type="match status" value="1"/>
</dbReference>
<feature type="transmembrane region" description="Helical" evidence="8">
    <location>
        <begin position="589"/>
        <end position="608"/>
    </location>
</feature>
<organism evidence="11 12">
    <name type="scientific">Sporormia fimetaria CBS 119925</name>
    <dbReference type="NCBI Taxonomy" id="1340428"/>
    <lineage>
        <taxon>Eukaryota</taxon>
        <taxon>Fungi</taxon>
        <taxon>Dikarya</taxon>
        <taxon>Ascomycota</taxon>
        <taxon>Pezizomycotina</taxon>
        <taxon>Dothideomycetes</taxon>
        <taxon>Pleosporomycetidae</taxon>
        <taxon>Pleosporales</taxon>
        <taxon>Sporormiaceae</taxon>
        <taxon>Sporormia</taxon>
    </lineage>
</organism>
<evidence type="ECO:0000256" key="6">
    <source>
        <dbReference type="ARBA" id="ARBA00023136"/>
    </source>
</evidence>
<dbReference type="SMART" id="SM01320">
    <property type="entry name" value="TRP_N"/>
    <property type="match status" value="1"/>
</dbReference>
<evidence type="ECO:0000256" key="8">
    <source>
        <dbReference type="SAM" id="Phobius"/>
    </source>
</evidence>
<evidence type="ECO:0000256" key="1">
    <source>
        <dbReference type="ARBA" id="ARBA00004141"/>
    </source>
</evidence>
<gene>
    <name evidence="11" type="ORF">M011DRAFT_123849</name>
</gene>
<protein>
    <submittedName>
        <fullName evidence="11">TRP-domain-containing protein</fullName>
    </submittedName>
</protein>
<dbReference type="GO" id="GO:0009272">
    <property type="term" value="P:fungal-type cell wall biogenesis"/>
    <property type="evidence" value="ECO:0007669"/>
    <property type="project" value="TreeGrafter"/>
</dbReference>
<keyword evidence="4 9" id="KW-0732">Signal</keyword>
<reference evidence="11" key="1">
    <citation type="journal article" date="2020" name="Stud. Mycol.">
        <title>101 Dothideomycetes genomes: a test case for predicting lifestyles and emergence of pathogens.</title>
        <authorList>
            <person name="Haridas S."/>
            <person name="Albert R."/>
            <person name="Binder M."/>
            <person name="Bloem J."/>
            <person name="Labutti K."/>
            <person name="Salamov A."/>
            <person name="Andreopoulos B."/>
            <person name="Baker S."/>
            <person name="Barry K."/>
            <person name="Bills G."/>
            <person name="Bluhm B."/>
            <person name="Cannon C."/>
            <person name="Castanera R."/>
            <person name="Culley D."/>
            <person name="Daum C."/>
            <person name="Ezra D."/>
            <person name="Gonzalez J."/>
            <person name="Henrissat B."/>
            <person name="Kuo A."/>
            <person name="Liang C."/>
            <person name="Lipzen A."/>
            <person name="Lutzoni F."/>
            <person name="Magnuson J."/>
            <person name="Mondo S."/>
            <person name="Nolan M."/>
            <person name="Ohm R."/>
            <person name="Pangilinan J."/>
            <person name="Park H.-J."/>
            <person name="Ramirez L."/>
            <person name="Alfaro M."/>
            <person name="Sun H."/>
            <person name="Tritt A."/>
            <person name="Yoshinaga Y."/>
            <person name="Zwiers L.-H."/>
            <person name="Turgeon B."/>
            <person name="Goodwin S."/>
            <person name="Spatafora J."/>
            <person name="Crous P."/>
            <person name="Grigoriev I."/>
        </authorList>
    </citation>
    <scope>NUCLEOTIDE SEQUENCE</scope>
    <source>
        <strain evidence="11">CBS 119925</strain>
    </source>
</reference>
<feature type="transmembrane region" description="Helical" evidence="8">
    <location>
        <begin position="620"/>
        <end position="638"/>
    </location>
</feature>
<feature type="transmembrane region" description="Helical" evidence="8">
    <location>
        <begin position="387"/>
        <end position="408"/>
    </location>
</feature>
<dbReference type="GO" id="GO:0055085">
    <property type="term" value="P:transmembrane transport"/>
    <property type="evidence" value="ECO:0007669"/>
    <property type="project" value="TreeGrafter"/>
</dbReference>
<dbReference type="InterPro" id="IPR040241">
    <property type="entry name" value="TRP_Flc/Pkd2-like"/>
</dbReference>
<dbReference type="Pfam" id="PF14558">
    <property type="entry name" value="TRP_N"/>
    <property type="match status" value="1"/>
</dbReference>
<feature type="transmembrane region" description="Helical" evidence="8">
    <location>
        <begin position="429"/>
        <end position="459"/>
    </location>
</feature>
<feature type="signal peptide" evidence="9">
    <location>
        <begin position="1"/>
        <end position="24"/>
    </location>
</feature>
<feature type="transmembrane region" description="Helical" evidence="8">
    <location>
        <begin position="563"/>
        <end position="583"/>
    </location>
</feature>
<feature type="transmembrane region" description="Helical" evidence="8">
    <location>
        <begin position="231"/>
        <end position="253"/>
    </location>
</feature>
<keyword evidence="12" id="KW-1185">Reference proteome</keyword>
<evidence type="ECO:0000313" key="11">
    <source>
        <dbReference type="EMBL" id="KAF2745865.1"/>
    </source>
</evidence>
<evidence type="ECO:0000256" key="2">
    <source>
        <dbReference type="ARBA" id="ARBA00010642"/>
    </source>
</evidence>
<feature type="domain" description="ML-like" evidence="10">
    <location>
        <begin position="49"/>
        <end position="190"/>
    </location>
</feature>
<feature type="transmembrane region" description="Helical" evidence="8">
    <location>
        <begin position="650"/>
        <end position="680"/>
    </location>
</feature>
<name>A0A6A6V5V1_9PLEO</name>
<feature type="transmembrane region" description="Helical" evidence="8">
    <location>
        <begin position="198"/>
        <end position="219"/>
    </location>
</feature>
<dbReference type="Proteomes" id="UP000799440">
    <property type="component" value="Unassembled WGS sequence"/>
</dbReference>
<accession>A0A6A6V5V1</accession>
<evidence type="ECO:0000256" key="4">
    <source>
        <dbReference type="ARBA" id="ARBA00022729"/>
    </source>
</evidence>
<evidence type="ECO:0000313" key="12">
    <source>
        <dbReference type="Proteomes" id="UP000799440"/>
    </source>
</evidence>
<feature type="region of interest" description="Disordered" evidence="7">
    <location>
        <begin position="770"/>
        <end position="791"/>
    </location>
</feature>
<dbReference type="EMBL" id="MU006580">
    <property type="protein sequence ID" value="KAF2745865.1"/>
    <property type="molecule type" value="Genomic_DNA"/>
</dbReference>
<evidence type="ECO:0000256" key="3">
    <source>
        <dbReference type="ARBA" id="ARBA00022692"/>
    </source>
</evidence>
<sequence length="886" mass="97943">MAPGFGRMVAILVLLLAFLQVARAAETEEQYVRAEINGKTMLVRDNRRPALYTQDFGDCKGDSSINVTRFDAAYYKDNMTVTFHLAGESAMKNESIMMYIGVYAYGQNRFDLTFDPCHANIYSACPVEAGTPIEANGVIPVNAQDVAAIPDIALSIPDFEGEAILRIFANSTQTEIGCFSAVITNGASFSQPAAVGSALGFFTFVAVVASFATAIYGSTVPDIRKHYAHSMSVQVVFAVWHHIFFSGALSVNWPSVLVAFWSNYAWAAGMIYTESMQNTINNFIGSNKGNTSQVGAAGTGVETPELGGGFDIRKIYTRDVLEDQPSQASRMLEKALARRDLAGKEDGYAWYGDAVKPGLPLPGNFSGFAGTLKEQKIPASNAFMTGFIWFVILLAAVVSAILLLKVVLETLSKSKMIRAERLALFRKHWLRYTLFAVLRTLVIGYFMLIFLSLFQFAYLASPAPVAVACIVFLILFLGVGGLAAYACFFRLRSGDYIVEKKRLLKVIPWYGLTRNHTTQHLNGKPYADTIAWPSIHPESSIHDDEEYTSKFGWLASRFRRTRWWFFVAWLLYESIRACFLAGASGAPRVQVFGLLAVEVVAFVVLIILRPFEGQRLNVIVVYLLGFSKVATTGLSAAFDTTFNLPRITTTVIGVVIIVIQGLLTVVVLVAIVSGAITTYFSLTRYRETIRPSKWNGMRDKYYKRLNTAVLDIPRPAPPPRPPQPKDLYFSINSIKRVPKVEDEDAEFMAEINGELADSRITLPQQDGIVETRPTRSRASSMRSQMSFSSLPHRAHVHRASWSSRDFSGDQFRTPDHRRHSRGGSLSVISDSVNRSAFRAFPDTQGSVARGSEPQTPLFVAIPRPMSPPRADFMTTPVSGHTGRSPV</sequence>
<dbReference type="PANTHER" id="PTHR31145:SF7">
    <property type="entry name" value="TRP-LIKE ION CHANNEL"/>
    <property type="match status" value="1"/>
</dbReference>
<keyword evidence="6 8" id="KW-0472">Membrane</keyword>
<dbReference type="PANTHER" id="PTHR31145">
    <property type="entry name" value="INTEGRAL MEMBRANE PROTEIN (AFU_ORTHOLOGUE AFUA_7G01610)"/>
    <property type="match status" value="1"/>
</dbReference>
<comment type="subcellular location">
    <subcellularLocation>
        <location evidence="1">Membrane</location>
        <topology evidence="1">Multi-pass membrane protein</topology>
    </subcellularLocation>
</comment>
<keyword evidence="5 8" id="KW-1133">Transmembrane helix</keyword>
<feature type="compositionally biased region" description="Low complexity" evidence="7">
    <location>
        <begin position="776"/>
        <end position="789"/>
    </location>
</feature>
<evidence type="ECO:0000256" key="9">
    <source>
        <dbReference type="SAM" id="SignalP"/>
    </source>
</evidence>
<dbReference type="GO" id="GO:0016020">
    <property type="term" value="C:membrane"/>
    <property type="evidence" value="ECO:0007669"/>
    <property type="project" value="UniProtKB-SubCell"/>
</dbReference>
<feature type="region of interest" description="Disordered" evidence="7">
    <location>
        <begin position="863"/>
        <end position="886"/>
    </location>
</feature>
<feature type="transmembrane region" description="Helical" evidence="8">
    <location>
        <begin position="465"/>
        <end position="491"/>
    </location>
</feature>
<evidence type="ECO:0000256" key="5">
    <source>
        <dbReference type="ARBA" id="ARBA00022989"/>
    </source>
</evidence>
<comment type="similarity">
    <text evidence="2">Belongs to the transient receptor potential (TRP) ion channel family.</text>
</comment>
<dbReference type="AlphaFoldDB" id="A0A6A6V5V1"/>
<keyword evidence="3 8" id="KW-0812">Transmembrane</keyword>
<dbReference type="InterPro" id="IPR032800">
    <property type="entry name" value="TRP_N"/>
</dbReference>
<dbReference type="OrthoDB" id="5377623at2759"/>
<feature type="chain" id="PRO_5025346226" evidence="9">
    <location>
        <begin position="25"/>
        <end position="886"/>
    </location>
</feature>
<dbReference type="InterPro" id="IPR010308">
    <property type="entry name" value="TRP_C"/>
</dbReference>
<proteinExistence type="inferred from homology"/>
<evidence type="ECO:0000259" key="10">
    <source>
        <dbReference type="SMART" id="SM01320"/>
    </source>
</evidence>
<evidence type="ECO:0000256" key="7">
    <source>
        <dbReference type="SAM" id="MobiDB-lite"/>
    </source>
</evidence>